<dbReference type="Proteomes" id="UP000324222">
    <property type="component" value="Unassembled WGS sequence"/>
</dbReference>
<dbReference type="EMBL" id="VSRR010026357">
    <property type="protein sequence ID" value="MPC67521.1"/>
    <property type="molecule type" value="Genomic_DNA"/>
</dbReference>
<comment type="caution">
    <text evidence="2">The sequence shown here is derived from an EMBL/GenBank/DDBJ whole genome shotgun (WGS) entry which is preliminary data.</text>
</comment>
<feature type="compositionally biased region" description="Polar residues" evidence="1">
    <location>
        <begin position="1"/>
        <end position="16"/>
    </location>
</feature>
<name>A0A5B7H4K0_PORTR</name>
<evidence type="ECO:0000313" key="2">
    <source>
        <dbReference type="EMBL" id="MPC67521.1"/>
    </source>
</evidence>
<reference evidence="2 3" key="1">
    <citation type="submission" date="2019-05" db="EMBL/GenBank/DDBJ databases">
        <title>Another draft genome of Portunus trituberculatus and its Hox gene families provides insights of decapod evolution.</title>
        <authorList>
            <person name="Jeong J.-H."/>
            <person name="Song I."/>
            <person name="Kim S."/>
            <person name="Choi T."/>
            <person name="Kim D."/>
            <person name="Ryu S."/>
            <person name="Kim W."/>
        </authorList>
    </citation>
    <scope>NUCLEOTIDE SEQUENCE [LARGE SCALE GENOMIC DNA]</scope>
    <source>
        <tissue evidence="2">Muscle</tissue>
    </source>
</reference>
<keyword evidence="3" id="KW-1185">Reference proteome</keyword>
<feature type="compositionally biased region" description="Low complexity" evidence="1">
    <location>
        <begin position="17"/>
        <end position="35"/>
    </location>
</feature>
<organism evidence="2 3">
    <name type="scientific">Portunus trituberculatus</name>
    <name type="common">Swimming crab</name>
    <name type="synonym">Neptunus trituberculatus</name>
    <dbReference type="NCBI Taxonomy" id="210409"/>
    <lineage>
        <taxon>Eukaryota</taxon>
        <taxon>Metazoa</taxon>
        <taxon>Ecdysozoa</taxon>
        <taxon>Arthropoda</taxon>
        <taxon>Crustacea</taxon>
        <taxon>Multicrustacea</taxon>
        <taxon>Malacostraca</taxon>
        <taxon>Eumalacostraca</taxon>
        <taxon>Eucarida</taxon>
        <taxon>Decapoda</taxon>
        <taxon>Pleocyemata</taxon>
        <taxon>Brachyura</taxon>
        <taxon>Eubrachyura</taxon>
        <taxon>Portunoidea</taxon>
        <taxon>Portunidae</taxon>
        <taxon>Portuninae</taxon>
        <taxon>Portunus</taxon>
    </lineage>
</organism>
<sequence>MTNGGHKTGGNKANPNSTPASLLTSPPSTSPSLSSALLLRSRLIHTLPDHLLEGHSHLEALGVFDLPQRVKVMALVCVWKASPRGKESRWKFASVERREEEEWKAPRGKR</sequence>
<evidence type="ECO:0000256" key="1">
    <source>
        <dbReference type="SAM" id="MobiDB-lite"/>
    </source>
</evidence>
<evidence type="ECO:0000313" key="3">
    <source>
        <dbReference type="Proteomes" id="UP000324222"/>
    </source>
</evidence>
<protein>
    <submittedName>
        <fullName evidence="2">Uncharacterized protein</fullName>
    </submittedName>
</protein>
<feature type="region of interest" description="Disordered" evidence="1">
    <location>
        <begin position="1"/>
        <end position="35"/>
    </location>
</feature>
<accession>A0A5B7H4K0</accession>
<dbReference type="AlphaFoldDB" id="A0A5B7H4K0"/>
<proteinExistence type="predicted"/>
<gene>
    <name evidence="2" type="ORF">E2C01_061698</name>
</gene>